<dbReference type="RefSeq" id="WP_306413076.1">
    <property type="nucleotide sequence ID" value="NZ_JANFPI010000009.1"/>
</dbReference>
<proteinExistence type="predicted"/>
<protein>
    <submittedName>
        <fullName evidence="3">Uncharacterized protein</fullName>
    </submittedName>
</protein>
<accession>A0AAE3N3K4</accession>
<feature type="compositionally biased region" description="Basic and acidic residues" evidence="1">
    <location>
        <begin position="1"/>
        <end position="18"/>
    </location>
</feature>
<gene>
    <name evidence="3" type="ORF">NOF55_20965</name>
</gene>
<sequence>MSNIVDFKRPPKPKEPKKQNPALRKAMTWAGVAAALVAAWAFFHLTGS</sequence>
<keyword evidence="2" id="KW-0812">Transmembrane</keyword>
<evidence type="ECO:0000256" key="1">
    <source>
        <dbReference type="SAM" id="MobiDB-lite"/>
    </source>
</evidence>
<feature type="transmembrane region" description="Helical" evidence="2">
    <location>
        <begin position="26"/>
        <end position="45"/>
    </location>
</feature>
<keyword evidence="2" id="KW-0472">Membrane</keyword>
<dbReference type="EMBL" id="JANFPI010000009">
    <property type="protein sequence ID" value="MCX8999581.1"/>
    <property type="molecule type" value="Genomic_DNA"/>
</dbReference>
<evidence type="ECO:0000313" key="3">
    <source>
        <dbReference type="EMBL" id="MCX8999581.1"/>
    </source>
</evidence>
<reference evidence="3" key="1">
    <citation type="submission" date="2022-07" db="EMBL/GenBank/DDBJ databases">
        <title>Ectorhizobium quercum gen.nov., sp. nov.</title>
        <authorList>
            <person name="Ma T."/>
            <person name="Li Y."/>
        </authorList>
    </citation>
    <scope>NUCLEOTIDE SEQUENCE</scope>
    <source>
        <strain evidence="3">BDR2-2</strain>
    </source>
</reference>
<dbReference type="AlphaFoldDB" id="A0AAE3N3K4"/>
<evidence type="ECO:0000313" key="4">
    <source>
        <dbReference type="Proteomes" id="UP001208771"/>
    </source>
</evidence>
<comment type="caution">
    <text evidence="3">The sequence shown here is derived from an EMBL/GenBank/DDBJ whole genome shotgun (WGS) entry which is preliminary data.</text>
</comment>
<name>A0AAE3N3K4_9HYPH</name>
<organism evidence="3 4">
    <name type="scientific">Ectorhizobium quercum</name>
    <dbReference type="NCBI Taxonomy" id="2965071"/>
    <lineage>
        <taxon>Bacteria</taxon>
        <taxon>Pseudomonadati</taxon>
        <taxon>Pseudomonadota</taxon>
        <taxon>Alphaproteobacteria</taxon>
        <taxon>Hyphomicrobiales</taxon>
        <taxon>Rhizobiaceae</taxon>
        <taxon>Ectorhizobium</taxon>
    </lineage>
</organism>
<feature type="region of interest" description="Disordered" evidence="1">
    <location>
        <begin position="1"/>
        <end position="22"/>
    </location>
</feature>
<keyword evidence="4" id="KW-1185">Reference proteome</keyword>
<evidence type="ECO:0000256" key="2">
    <source>
        <dbReference type="SAM" id="Phobius"/>
    </source>
</evidence>
<dbReference type="Proteomes" id="UP001208771">
    <property type="component" value="Unassembled WGS sequence"/>
</dbReference>
<keyword evidence="2" id="KW-1133">Transmembrane helix</keyword>